<dbReference type="EMBL" id="GBRH01199119">
    <property type="protein sequence ID" value="JAD98776.1"/>
    <property type="molecule type" value="Transcribed_RNA"/>
</dbReference>
<reference evidence="1" key="1">
    <citation type="submission" date="2014-09" db="EMBL/GenBank/DDBJ databases">
        <authorList>
            <person name="Magalhaes I.L.F."/>
            <person name="Oliveira U."/>
            <person name="Santos F.R."/>
            <person name="Vidigal T.H.D.A."/>
            <person name="Brescovit A.D."/>
            <person name="Santos A.J."/>
        </authorList>
    </citation>
    <scope>NUCLEOTIDE SEQUENCE</scope>
    <source>
        <tissue evidence="1">Shoot tissue taken approximately 20 cm above the soil surface</tissue>
    </source>
</reference>
<name>A0A0A9EFC5_ARUDO</name>
<evidence type="ECO:0000313" key="1">
    <source>
        <dbReference type="EMBL" id="JAD98776.1"/>
    </source>
</evidence>
<dbReference type="AlphaFoldDB" id="A0A0A9EFC5"/>
<protein>
    <submittedName>
        <fullName evidence="1">Uncharacterized protein</fullName>
    </submittedName>
</protein>
<sequence>MRPRSYITPRVVEFPTVGTIFMTHTGSFTNAAAKPPNLAFISSKLRYRPFCPNWLITDL</sequence>
<accession>A0A0A9EFC5</accession>
<proteinExistence type="predicted"/>
<reference evidence="1" key="2">
    <citation type="journal article" date="2015" name="Data Brief">
        <title>Shoot transcriptome of the giant reed, Arundo donax.</title>
        <authorList>
            <person name="Barrero R.A."/>
            <person name="Guerrero F.D."/>
            <person name="Moolhuijzen P."/>
            <person name="Goolsby J.A."/>
            <person name="Tidwell J."/>
            <person name="Bellgard S.E."/>
            <person name="Bellgard M.I."/>
        </authorList>
    </citation>
    <scope>NUCLEOTIDE SEQUENCE</scope>
    <source>
        <tissue evidence="1">Shoot tissue taken approximately 20 cm above the soil surface</tissue>
    </source>
</reference>
<organism evidence="1">
    <name type="scientific">Arundo donax</name>
    <name type="common">Giant reed</name>
    <name type="synonym">Donax arundinaceus</name>
    <dbReference type="NCBI Taxonomy" id="35708"/>
    <lineage>
        <taxon>Eukaryota</taxon>
        <taxon>Viridiplantae</taxon>
        <taxon>Streptophyta</taxon>
        <taxon>Embryophyta</taxon>
        <taxon>Tracheophyta</taxon>
        <taxon>Spermatophyta</taxon>
        <taxon>Magnoliopsida</taxon>
        <taxon>Liliopsida</taxon>
        <taxon>Poales</taxon>
        <taxon>Poaceae</taxon>
        <taxon>PACMAD clade</taxon>
        <taxon>Arundinoideae</taxon>
        <taxon>Arundineae</taxon>
        <taxon>Arundo</taxon>
    </lineage>
</organism>